<feature type="domain" description="ACT" evidence="2">
    <location>
        <begin position="8"/>
        <end position="82"/>
    </location>
</feature>
<dbReference type="PROSITE" id="PS51671">
    <property type="entry name" value="ACT"/>
    <property type="match status" value="1"/>
</dbReference>
<evidence type="ECO:0000313" key="4">
    <source>
        <dbReference type="Proteomes" id="UP000657006"/>
    </source>
</evidence>
<keyword evidence="4" id="KW-1185">Reference proteome</keyword>
<dbReference type="InterPro" id="IPR045865">
    <property type="entry name" value="ACT-like_dom_sf"/>
</dbReference>
<dbReference type="Gene3D" id="3.30.70.260">
    <property type="match status" value="1"/>
</dbReference>
<dbReference type="NCBIfam" id="NF001220">
    <property type="entry name" value="PRK00194.1"/>
    <property type="match status" value="1"/>
</dbReference>
<dbReference type="AlphaFoldDB" id="A0A926DSR9"/>
<organism evidence="3 4">
    <name type="scientific">Bianquea renquensis</name>
    <dbReference type="NCBI Taxonomy" id="2763661"/>
    <lineage>
        <taxon>Bacteria</taxon>
        <taxon>Bacillati</taxon>
        <taxon>Bacillota</taxon>
        <taxon>Clostridia</taxon>
        <taxon>Eubacteriales</taxon>
        <taxon>Bianqueaceae</taxon>
        <taxon>Bianquea</taxon>
    </lineage>
</organism>
<dbReference type="Pfam" id="PF13740">
    <property type="entry name" value="ACT_6"/>
    <property type="match status" value="1"/>
</dbReference>
<protein>
    <recommendedName>
        <fullName evidence="1">UPF0237 protein H8730_05945</fullName>
    </recommendedName>
</protein>
<evidence type="ECO:0000313" key="3">
    <source>
        <dbReference type="EMBL" id="MBC8543082.1"/>
    </source>
</evidence>
<comment type="similarity">
    <text evidence="1">Belongs to the UPF0237 family.</text>
</comment>
<evidence type="ECO:0000259" key="2">
    <source>
        <dbReference type="PROSITE" id="PS51671"/>
    </source>
</evidence>
<comment type="caution">
    <text evidence="3">The sequence shown here is derived from an EMBL/GenBank/DDBJ whole genome shotgun (WGS) entry which is preliminary data.</text>
</comment>
<evidence type="ECO:0000256" key="1">
    <source>
        <dbReference type="HAMAP-Rule" id="MF_01054"/>
    </source>
</evidence>
<accession>A0A926DSR9</accession>
<dbReference type="CDD" id="cd04872">
    <property type="entry name" value="ACT_1ZPV"/>
    <property type="match status" value="1"/>
</dbReference>
<name>A0A926DSR9_9FIRM</name>
<sequence length="93" mass="10457">MEETMRGIITVVGIDKVGIIAEVCTLLAKNQINILDISQTITGGYFHMMMIVNMENSIQEFHQVSDALDALGNQLGLQIKLQHEDIFQSMHRI</sequence>
<gene>
    <name evidence="3" type="ORF">H8730_05945</name>
</gene>
<reference evidence="3" key="1">
    <citation type="submission" date="2020-08" db="EMBL/GenBank/DDBJ databases">
        <title>Genome public.</title>
        <authorList>
            <person name="Liu C."/>
            <person name="Sun Q."/>
        </authorList>
    </citation>
    <scope>NUCLEOTIDE SEQUENCE</scope>
    <source>
        <strain evidence="3">NSJ-32</strain>
    </source>
</reference>
<dbReference type="EMBL" id="JACRSQ010000006">
    <property type="protein sequence ID" value="MBC8543082.1"/>
    <property type="molecule type" value="Genomic_DNA"/>
</dbReference>
<dbReference type="SUPFAM" id="SSF55021">
    <property type="entry name" value="ACT-like"/>
    <property type="match status" value="1"/>
</dbReference>
<dbReference type="InterPro" id="IPR022986">
    <property type="entry name" value="UPF0237_ACT"/>
</dbReference>
<proteinExistence type="inferred from homology"/>
<dbReference type="PANTHER" id="PTHR34875:SF6">
    <property type="entry name" value="UPF0237 PROTEIN MJ1558"/>
    <property type="match status" value="1"/>
</dbReference>
<dbReference type="InterPro" id="IPR002912">
    <property type="entry name" value="ACT_dom"/>
</dbReference>
<dbReference type="HAMAP" id="MF_01054">
    <property type="entry name" value="UPF0237"/>
    <property type="match status" value="1"/>
</dbReference>
<dbReference type="Proteomes" id="UP000657006">
    <property type="component" value="Unassembled WGS sequence"/>
</dbReference>
<dbReference type="PANTHER" id="PTHR34875">
    <property type="entry name" value="UPF0237 PROTEIN MJ1558"/>
    <property type="match status" value="1"/>
</dbReference>
<dbReference type="InterPro" id="IPR050990">
    <property type="entry name" value="UPF0237/GcvR_regulator"/>
</dbReference>